<reference evidence="2 4" key="1">
    <citation type="submission" date="2019-06" db="EMBL/GenBank/DDBJ databases">
        <authorList>
            <person name="Palmer J.M."/>
        </authorList>
    </citation>
    <scope>NUCLEOTIDE SEQUENCE</scope>
    <source>
        <strain evidence="3 4">TWF191</strain>
        <strain evidence="2">TWF679</strain>
    </source>
</reference>
<proteinExistence type="predicted"/>
<sequence length="711" mass="79730">MAEAMQGTGPRGTGPWANLPASKDPASPHYLYHPEHERLSSMVPSAITSPYIIPALPGFIAYWTGVNTMYGVQGRDSVYVIAMRRRAELLPRPFTQTEHAILGRYSQNMQNGAEYFGLMGLVGGALHAARTEYWPMEKSVRTMLGATGTAGSAPPSGFIYPNGWGQNEGGTSAAGAAGAATSTTNSMAGSASTAANSAESTIIPPRSGRYPPIDPPMPRIDVTKVSEDYLRGPRVTPPPPLMNYSWGTALQRWFYMLQMPPHPMVNFTMWQLTRLRNAPPNRRDTDKYKQFYELVERFILWSRDWALLRDRSRLKMKSDFDKERARVHEYTNPMAQKEIMTLGKELDEFDKKMAEARKAWAERTAAAGEIEAAIIARRPLDPNAKPAPLPRNWAETEEYQKALKEAKELDRAAMKERMESARSPSLQDNGEAPRKTTATATATTRSGNFKMIKDAFRVGTWAFFGKYVVGTIGLIWLTSRSRQMEVADERLQEFNYDRTEYAKLRMKEAAARRGLPAPPPPPPPQQHGEPTYGEPTRGDEGEGGTRRPDRFEPADNQSLGGVQSESIDWGDFVKDDTPAVARQQSNDSRLPPIRPGESAWDRARRAREGPQGPAMEEDRWAPQGQQDTAPKTDDMANMSRWERIRQQSSEGYGSERRVPGENRDGGDSSSSFSGFERRQQGQDRQKTKEELQREFDAQVEKERRGEEGSWK</sequence>
<evidence type="ECO:0000313" key="5">
    <source>
        <dbReference type="Proteomes" id="UP000614610"/>
    </source>
</evidence>
<dbReference type="Proteomes" id="UP000483672">
    <property type="component" value="Unassembled WGS sequence"/>
</dbReference>
<feature type="region of interest" description="Disordered" evidence="1">
    <location>
        <begin position="510"/>
        <end position="711"/>
    </location>
</feature>
<feature type="compositionally biased region" description="Basic and acidic residues" evidence="1">
    <location>
        <begin position="536"/>
        <end position="553"/>
    </location>
</feature>
<gene>
    <name evidence="3" type="ORF">TWF191_010270</name>
    <name evidence="2" type="ORF">TWF679_005475</name>
</gene>
<evidence type="ECO:0000313" key="4">
    <source>
        <dbReference type="Proteomes" id="UP000483672"/>
    </source>
</evidence>
<comment type="caution">
    <text evidence="2">The sequence shown here is derived from an EMBL/GenBank/DDBJ whole genome shotgun (WGS) entry which is preliminary data.</text>
</comment>
<dbReference type="Proteomes" id="UP000614610">
    <property type="component" value="Unassembled WGS sequence"/>
</dbReference>
<name>A0A6G1MJ07_ORBOL</name>
<dbReference type="EMBL" id="WIWT01000026">
    <property type="protein sequence ID" value="KAF3213246.1"/>
    <property type="molecule type" value="Genomic_DNA"/>
</dbReference>
<accession>A0A6G1MJ07</accession>
<feature type="compositionally biased region" description="Basic and acidic residues" evidence="1">
    <location>
        <begin position="599"/>
        <end position="608"/>
    </location>
</feature>
<dbReference type="AlphaFoldDB" id="A0A6G1MJ07"/>
<evidence type="ECO:0000313" key="2">
    <source>
        <dbReference type="EMBL" id="KAF3213246.1"/>
    </source>
</evidence>
<feature type="compositionally biased region" description="Basic and acidic residues" evidence="1">
    <location>
        <begin position="630"/>
        <end position="645"/>
    </location>
</feature>
<feature type="compositionally biased region" description="Pro residues" evidence="1">
    <location>
        <begin position="516"/>
        <end position="525"/>
    </location>
</feature>
<protein>
    <submittedName>
        <fullName evidence="2">Uncharacterized protein</fullName>
    </submittedName>
</protein>
<feature type="compositionally biased region" description="Basic and acidic residues" evidence="1">
    <location>
        <begin position="653"/>
        <end position="666"/>
    </location>
</feature>
<evidence type="ECO:0000313" key="3">
    <source>
        <dbReference type="EMBL" id="KAF3230381.1"/>
    </source>
</evidence>
<organism evidence="2 5">
    <name type="scientific">Orbilia oligospora</name>
    <name type="common">Nematode-trapping fungus</name>
    <name type="synonym">Arthrobotrys oligospora</name>
    <dbReference type="NCBI Taxonomy" id="2813651"/>
    <lineage>
        <taxon>Eukaryota</taxon>
        <taxon>Fungi</taxon>
        <taxon>Dikarya</taxon>
        <taxon>Ascomycota</taxon>
        <taxon>Pezizomycotina</taxon>
        <taxon>Orbiliomycetes</taxon>
        <taxon>Orbiliales</taxon>
        <taxon>Orbiliaceae</taxon>
        <taxon>Orbilia</taxon>
    </lineage>
</organism>
<feature type="region of interest" description="Disordered" evidence="1">
    <location>
        <begin position="1"/>
        <end position="20"/>
    </location>
</feature>
<evidence type="ECO:0000256" key="1">
    <source>
        <dbReference type="SAM" id="MobiDB-lite"/>
    </source>
</evidence>
<feature type="region of interest" description="Disordered" evidence="1">
    <location>
        <begin position="195"/>
        <end position="217"/>
    </location>
</feature>
<feature type="region of interest" description="Disordered" evidence="1">
    <location>
        <begin position="413"/>
        <end position="442"/>
    </location>
</feature>
<feature type="compositionally biased region" description="Polar residues" evidence="1">
    <location>
        <begin position="555"/>
        <end position="566"/>
    </location>
</feature>
<dbReference type="EMBL" id="WIPF01000008">
    <property type="protein sequence ID" value="KAF3230381.1"/>
    <property type="molecule type" value="Genomic_DNA"/>
</dbReference>
<dbReference type="OrthoDB" id="4204700at2759"/>
<feature type="compositionally biased region" description="Basic and acidic residues" evidence="1">
    <location>
        <begin position="675"/>
        <end position="711"/>
    </location>
</feature>